<protein>
    <submittedName>
        <fullName evidence="2">Str. FM013</fullName>
    </submittedName>
</protein>
<dbReference type="Proteomes" id="UP000053732">
    <property type="component" value="Unassembled WGS sequence"/>
</dbReference>
<organism evidence="2 3">
    <name type="scientific">Penicillium camemberti (strain FM 013)</name>
    <dbReference type="NCBI Taxonomy" id="1429867"/>
    <lineage>
        <taxon>Eukaryota</taxon>
        <taxon>Fungi</taxon>
        <taxon>Dikarya</taxon>
        <taxon>Ascomycota</taxon>
        <taxon>Pezizomycotina</taxon>
        <taxon>Eurotiomycetes</taxon>
        <taxon>Eurotiomycetidae</taxon>
        <taxon>Eurotiales</taxon>
        <taxon>Aspergillaceae</taxon>
        <taxon>Penicillium</taxon>
    </lineage>
</organism>
<evidence type="ECO:0000313" key="3">
    <source>
        <dbReference type="Proteomes" id="UP000053732"/>
    </source>
</evidence>
<feature type="compositionally biased region" description="Polar residues" evidence="1">
    <location>
        <begin position="1"/>
        <end position="12"/>
    </location>
</feature>
<name>A0A0G4P2T6_PENC3</name>
<accession>A0A0G4P2T6</accession>
<keyword evidence="3" id="KW-1185">Reference proteome</keyword>
<dbReference type="EMBL" id="HG793137">
    <property type="protein sequence ID" value="CRL20637.1"/>
    <property type="molecule type" value="Genomic_DNA"/>
</dbReference>
<dbReference type="AlphaFoldDB" id="A0A0G4P2T6"/>
<evidence type="ECO:0000313" key="2">
    <source>
        <dbReference type="EMBL" id="CRL20637.1"/>
    </source>
</evidence>
<feature type="region of interest" description="Disordered" evidence="1">
    <location>
        <begin position="57"/>
        <end position="76"/>
    </location>
</feature>
<gene>
    <name evidence="2" type="ORF">PCAMFM013_S004g000578</name>
</gene>
<feature type="compositionally biased region" description="Low complexity" evidence="1">
    <location>
        <begin position="13"/>
        <end position="26"/>
    </location>
</feature>
<feature type="compositionally biased region" description="Polar residues" evidence="1">
    <location>
        <begin position="58"/>
        <end position="69"/>
    </location>
</feature>
<feature type="region of interest" description="Disordered" evidence="1">
    <location>
        <begin position="1"/>
        <end position="45"/>
    </location>
</feature>
<evidence type="ECO:0000256" key="1">
    <source>
        <dbReference type="SAM" id="MobiDB-lite"/>
    </source>
</evidence>
<sequence length="76" mass="7962">MSSNKDSSSDFLTTKTSGPTTQGTTSRGHNDVSQTSLLTSNSGLQTGTSSMLEAWVNAPSSSDPWSSANAAYFPKR</sequence>
<proteinExistence type="predicted"/>
<reference evidence="2 3" key="1">
    <citation type="journal article" date="2014" name="Nat. Commun.">
        <title>Multiple recent horizontal transfers of a large genomic region in cheese making fungi.</title>
        <authorList>
            <person name="Cheeseman K."/>
            <person name="Ropars J."/>
            <person name="Renault P."/>
            <person name="Dupont J."/>
            <person name="Gouzy J."/>
            <person name="Branca A."/>
            <person name="Abraham A.L."/>
            <person name="Ceppi M."/>
            <person name="Conseiller E."/>
            <person name="Debuchy R."/>
            <person name="Malagnac F."/>
            <person name="Goarin A."/>
            <person name="Silar P."/>
            <person name="Lacoste S."/>
            <person name="Sallet E."/>
            <person name="Bensimon A."/>
            <person name="Giraud T."/>
            <person name="Brygoo Y."/>
        </authorList>
    </citation>
    <scope>NUCLEOTIDE SEQUENCE [LARGE SCALE GENOMIC DNA]</scope>
    <source>
        <strain evidence="3">FM 013</strain>
    </source>
</reference>
<feature type="compositionally biased region" description="Polar residues" evidence="1">
    <location>
        <begin position="31"/>
        <end position="45"/>
    </location>
</feature>